<name>A0A5S9XZ60_ARATH</name>
<accession>A0A5S9XZ60</accession>
<feature type="region of interest" description="Disordered" evidence="1">
    <location>
        <begin position="79"/>
        <end position="99"/>
    </location>
</feature>
<organism evidence="2 5">
    <name type="scientific">Arabidopsis thaliana</name>
    <name type="common">Mouse-ear cress</name>
    <dbReference type="NCBI Taxonomy" id="3702"/>
    <lineage>
        <taxon>Eukaryota</taxon>
        <taxon>Viridiplantae</taxon>
        <taxon>Streptophyta</taxon>
        <taxon>Embryophyta</taxon>
        <taxon>Tracheophyta</taxon>
        <taxon>Spermatophyta</taxon>
        <taxon>Magnoliopsida</taxon>
        <taxon>eudicotyledons</taxon>
        <taxon>Gunneridae</taxon>
        <taxon>Pentapetalae</taxon>
        <taxon>rosids</taxon>
        <taxon>malvids</taxon>
        <taxon>Brassicales</taxon>
        <taxon>Brassicaceae</taxon>
        <taxon>Camelineae</taxon>
        <taxon>Arabidopsis</taxon>
    </lineage>
</organism>
<proteinExistence type="predicted"/>
<gene>
    <name evidence="3" type="ORF">AN1_LOCUS20496</name>
    <name evidence="2" type="ORF">C24_LOCUS20391</name>
</gene>
<evidence type="ECO:0000313" key="4">
    <source>
        <dbReference type="Proteomes" id="UP000426265"/>
    </source>
</evidence>
<dbReference type="AlphaFoldDB" id="A0A5S9XZ60"/>
<sequence>MRELFEFAALKTGNFLLTQINGQFLKINALMAGGGLLETVKYYKKENSKGFHVESRSKSPPLVFGTKCMLTAVGLDKQVSGSGQSYSRTEDINKKTKPE</sequence>
<protein>
    <submittedName>
        <fullName evidence="2">Uncharacterized protein</fullName>
    </submittedName>
</protein>
<evidence type="ECO:0000313" key="5">
    <source>
        <dbReference type="Proteomes" id="UP000434276"/>
    </source>
</evidence>
<accession>A0A654FW54</accession>
<dbReference type="EMBL" id="CACSHJ010000095">
    <property type="protein sequence ID" value="CAA0397692.1"/>
    <property type="molecule type" value="Genomic_DNA"/>
</dbReference>
<dbReference type="Proteomes" id="UP000426265">
    <property type="component" value="Unassembled WGS sequence"/>
</dbReference>
<dbReference type="OrthoDB" id="10325429at2759"/>
<evidence type="ECO:0000313" key="2">
    <source>
        <dbReference type="EMBL" id="CAA0397692.1"/>
    </source>
</evidence>
<reference evidence="2 5" key="1">
    <citation type="submission" date="2019-12" db="EMBL/GenBank/DDBJ databases">
        <authorList>
            <person name="Jiao W.-B."/>
            <person name="Schneeberger K."/>
        </authorList>
    </citation>
    <scope>NUCLEOTIDE SEQUENCE [LARGE SCALE GENOMIC DNA]</scope>
    <source>
        <strain evidence="4">cv. An-1</strain>
        <strain evidence="5">cv. C24</strain>
    </source>
</reference>
<dbReference type="Proteomes" id="UP000434276">
    <property type="component" value="Unassembled WGS sequence"/>
</dbReference>
<feature type="compositionally biased region" description="Basic and acidic residues" evidence="1">
    <location>
        <begin position="88"/>
        <end position="99"/>
    </location>
</feature>
<evidence type="ECO:0000256" key="1">
    <source>
        <dbReference type="SAM" id="MobiDB-lite"/>
    </source>
</evidence>
<evidence type="ECO:0000313" key="3">
    <source>
        <dbReference type="EMBL" id="VYS65087.1"/>
    </source>
</evidence>
<dbReference type="EMBL" id="CACRSJ010000109">
    <property type="protein sequence ID" value="VYS65087.1"/>
    <property type="molecule type" value="Genomic_DNA"/>
</dbReference>